<dbReference type="GeneID" id="115266725"/>
<dbReference type="Pfam" id="PF07727">
    <property type="entry name" value="RVT_2"/>
    <property type="match status" value="1"/>
</dbReference>
<feature type="region of interest" description="Disordered" evidence="1">
    <location>
        <begin position="1"/>
        <end position="86"/>
    </location>
</feature>
<dbReference type="RefSeq" id="XP_029729121.2">
    <property type="nucleotide sequence ID" value="XM_029873261.2"/>
</dbReference>
<protein>
    <recommendedName>
        <fullName evidence="2">Reverse transcriptase Ty1/copia-type domain-containing protein</fullName>
    </recommendedName>
</protein>
<evidence type="ECO:0000256" key="1">
    <source>
        <dbReference type="SAM" id="MobiDB-lite"/>
    </source>
</evidence>
<dbReference type="InterPro" id="IPR013103">
    <property type="entry name" value="RVT_2"/>
</dbReference>
<name>A0ABM1Y9Y0_AEDAL</name>
<feature type="domain" description="Reverse transcriptase Ty1/copia-type" evidence="2">
    <location>
        <begin position="135"/>
        <end position="210"/>
    </location>
</feature>
<dbReference type="Proteomes" id="UP000069940">
    <property type="component" value="Unassembled WGS sequence"/>
</dbReference>
<proteinExistence type="predicted"/>
<accession>A0ABM1Y9Y0</accession>
<feature type="compositionally biased region" description="Basic and acidic residues" evidence="1">
    <location>
        <begin position="1"/>
        <end position="10"/>
    </location>
</feature>
<keyword evidence="4" id="KW-1185">Reference proteome</keyword>
<sequence>MKDQEGDHSPKSPVSPQIVEYEAEVIPFNPESDGDRKVLDEAGNVDDTLVEEKPEDTDSSFYDTSNEDEANGGDASARRPMRSTKGVLTQRYPETTGMVRKLTDEPRTFNEAMKGPEAELWKAAMDDEMTSLQENGTWQLTDIPTGRKAVGCKWIFKRKLDEDRNVVRYKARLVAQGFTQKFGTDYDEVFAPVVCQVTFRVLLTVASRDAR</sequence>
<evidence type="ECO:0000313" key="4">
    <source>
        <dbReference type="Proteomes" id="UP000069940"/>
    </source>
</evidence>
<dbReference type="EnsemblMetazoa" id="AALFPA23_007175.R9495">
    <property type="protein sequence ID" value="AALFPA23_007175.P9495"/>
    <property type="gene ID" value="AALFPA23_007175"/>
</dbReference>
<evidence type="ECO:0000313" key="3">
    <source>
        <dbReference type="EnsemblMetazoa" id="AALFPA23_007175.P9495"/>
    </source>
</evidence>
<reference evidence="4" key="1">
    <citation type="journal article" date="2015" name="Proc. Natl. Acad. Sci. U.S.A.">
        <title>Genome sequence of the Asian Tiger mosquito, Aedes albopictus, reveals insights into its biology, genetics, and evolution.</title>
        <authorList>
            <person name="Chen X.G."/>
            <person name="Jiang X."/>
            <person name="Gu J."/>
            <person name="Xu M."/>
            <person name="Wu Y."/>
            <person name="Deng Y."/>
            <person name="Zhang C."/>
            <person name="Bonizzoni M."/>
            <person name="Dermauw W."/>
            <person name="Vontas J."/>
            <person name="Armbruster P."/>
            <person name="Huang X."/>
            <person name="Yang Y."/>
            <person name="Zhang H."/>
            <person name="He W."/>
            <person name="Peng H."/>
            <person name="Liu Y."/>
            <person name="Wu K."/>
            <person name="Chen J."/>
            <person name="Lirakis M."/>
            <person name="Topalis P."/>
            <person name="Van Leeuwen T."/>
            <person name="Hall A.B."/>
            <person name="Jiang X."/>
            <person name="Thorpe C."/>
            <person name="Mueller R.L."/>
            <person name="Sun C."/>
            <person name="Waterhouse R.M."/>
            <person name="Yan G."/>
            <person name="Tu Z.J."/>
            <person name="Fang X."/>
            <person name="James A.A."/>
        </authorList>
    </citation>
    <scope>NUCLEOTIDE SEQUENCE [LARGE SCALE GENOMIC DNA]</scope>
    <source>
        <strain evidence="4">Foshan</strain>
    </source>
</reference>
<evidence type="ECO:0000259" key="2">
    <source>
        <dbReference type="Pfam" id="PF07727"/>
    </source>
</evidence>
<organism evidence="3 4">
    <name type="scientific">Aedes albopictus</name>
    <name type="common">Asian tiger mosquito</name>
    <name type="synonym">Stegomyia albopicta</name>
    <dbReference type="NCBI Taxonomy" id="7160"/>
    <lineage>
        <taxon>Eukaryota</taxon>
        <taxon>Metazoa</taxon>
        <taxon>Ecdysozoa</taxon>
        <taxon>Arthropoda</taxon>
        <taxon>Hexapoda</taxon>
        <taxon>Insecta</taxon>
        <taxon>Pterygota</taxon>
        <taxon>Neoptera</taxon>
        <taxon>Endopterygota</taxon>
        <taxon>Diptera</taxon>
        <taxon>Nematocera</taxon>
        <taxon>Culicoidea</taxon>
        <taxon>Culicidae</taxon>
        <taxon>Culicinae</taxon>
        <taxon>Aedini</taxon>
        <taxon>Aedes</taxon>
        <taxon>Stegomyia</taxon>
    </lineage>
</organism>
<reference evidence="3" key="2">
    <citation type="submission" date="2025-05" db="UniProtKB">
        <authorList>
            <consortium name="EnsemblMetazoa"/>
        </authorList>
    </citation>
    <scope>IDENTIFICATION</scope>
    <source>
        <strain evidence="3">Foshan</strain>
    </source>
</reference>